<evidence type="ECO:0000313" key="1">
    <source>
        <dbReference type="EMBL" id="KAI0045251.1"/>
    </source>
</evidence>
<comment type="caution">
    <text evidence="1">The sequence shown here is derived from an EMBL/GenBank/DDBJ whole genome shotgun (WGS) entry which is preliminary data.</text>
</comment>
<name>A0ACB8RM37_9AGAM</name>
<evidence type="ECO:0000313" key="2">
    <source>
        <dbReference type="Proteomes" id="UP000814033"/>
    </source>
</evidence>
<proteinExistence type="predicted"/>
<dbReference type="Proteomes" id="UP000814033">
    <property type="component" value="Unassembled WGS sequence"/>
</dbReference>
<protein>
    <submittedName>
        <fullName evidence="1">Uncharacterized protein</fullName>
    </submittedName>
</protein>
<sequence length="545" mass="59240">MSYKQELETWAAALKCYDDEDLLQSLEIFSSIADNSKTLTNMGLICATIGDHELAVEHFMNAIRCDSFLAVAYFQCGVSNFLIGRYESALKDFDDAMLFMRGNSNINYTQLGLPFILYNCEILFNKGLTLINLGNEQDGLADMREAASLKVKEDHFVIDEAIQDRGNGYTVFSIPMGVLYRPSAAKMKNRHARNYLGNALLVAADDSSDAFTTFTGITRLKQGISPRNIFVDSTPIEGSSLTRSVTAPAPRMPKGPDVDVELGARGLGRANTLDVPSTLKPGPSVPPSPSSFGGGPPPSSFIAPSAPQSVAGGSRLVRNDSGLSRNNSGLVRKKSALTRNTGALARNNSAMSRSTSARRANAAPWTRAREPVVNQDIIAPTPRQTARGEADVSDFYDSYMDNYADGQLMRAGSAYGGSQRAGTVRRQGSRRAAPPPSAYIDEEGYVSGGEYEGGYELMKIRVKIHCADEMRGMAIDPTMPFAEFIQRVADKFDSTPSALVLQFKDAENGRVTLRDAGDFEFAIETAREHADGRPEGKLDLYCMKA</sequence>
<dbReference type="EMBL" id="MU275957">
    <property type="protein sequence ID" value="KAI0045251.1"/>
    <property type="molecule type" value="Genomic_DNA"/>
</dbReference>
<reference evidence="1" key="2">
    <citation type="journal article" date="2022" name="New Phytol.">
        <title>Evolutionary transition to the ectomycorrhizal habit in the genomes of a hyperdiverse lineage of mushroom-forming fungi.</title>
        <authorList>
            <person name="Looney B."/>
            <person name="Miyauchi S."/>
            <person name="Morin E."/>
            <person name="Drula E."/>
            <person name="Courty P.E."/>
            <person name="Kohler A."/>
            <person name="Kuo A."/>
            <person name="LaButti K."/>
            <person name="Pangilinan J."/>
            <person name="Lipzen A."/>
            <person name="Riley R."/>
            <person name="Andreopoulos W."/>
            <person name="He G."/>
            <person name="Johnson J."/>
            <person name="Nolan M."/>
            <person name="Tritt A."/>
            <person name="Barry K.W."/>
            <person name="Grigoriev I.V."/>
            <person name="Nagy L.G."/>
            <person name="Hibbett D."/>
            <person name="Henrissat B."/>
            <person name="Matheny P.B."/>
            <person name="Labbe J."/>
            <person name="Martin F.M."/>
        </authorList>
    </citation>
    <scope>NUCLEOTIDE SEQUENCE</scope>
    <source>
        <strain evidence="1">FP105234-sp</strain>
    </source>
</reference>
<organism evidence="1 2">
    <name type="scientific">Auriscalpium vulgare</name>
    <dbReference type="NCBI Taxonomy" id="40419"/>
    <lineage>
        <taxon>Eukaryota</taxon>
        <taxon>Fungi</taxon>
        <taxon>Dikarya</taxon>
        <taxon>Basidiomycota</taxon>
        <taxon>Agaricomycotina</taxon>
        <taxon>Agaricomycetes</taxon>
        <taxon>Russulales</taxon>
        <taxon>Auriscalpiaceae</taxon>
        <taxon>Auriscalpium</taxon>
    </lineage>
</organism>
<gene>
    <name evidence="1" type="ORF">FA95DRAFT_1607870</name>
</gene>
<keyword evidence="2" id="KW-1185">Reference proteome</keyword>
<accession>A0ACB8RM37</accession>
<reference evidence="1" key="1">
    <citation type="submission" date="2021-02" db="EMBL/GenBank/DDBJ databases">
        <authorList>
            <consortium name="DOE Joint Genome Institute"/>
            <person name="Ahrendt S."/>
            <person name="Looney B.P."/>
            <person name="Miyauchi S."/>
            <person name="Morin E."/>
            <person name="Drula E."/>
            <person name="Courty P.E."/>
            <person name="Chicoki N."/>
            <person name="Fauchery L."/>
            <person name="Kohler A."/>
            <person name="Kuo A."/>
            <person name="Labutti K."/>
            <person name="Pangilinan J."/>
            <person name="Lipzen A."/>
            <person name="Riley R."/>
            <person name="Andreopoulos W."/>
            <person name="He G."/>
            <person name="Johnson J."/>
            <person name="Barry K.W."/>
            <person name="Grigoriev I.V."/>
            <person name="Nagy L."/>
            <person name="Hibbett D."/>
            <person name="Henrissat B."/>
            <person name="Matheny P.B."/>
            <person name="Labbe J."/>
            <person name="Martin F."/>
        </authorList>
    </citation>
    <scope>NUCLEOTIDE SEQUENCE</scope>
    <source>
        <strain evidence="1">FP105234-sp</strain>
    </source>
</reference>